<dbReference type="RefSeq" id="WP_150055234.1">
    <property type="nucleotide sequence ID" value="NZ_VWXT01000012.1"/>
</dbReference>
<dbReference type="AlphaFoldDB" id="A0A5M8G0E6"/>
<feature type="chain" id="PRO_5024369696" evidence="1">
    <location>
        <begin position="24"/>
        <end position="207"/>
    </location>
</feature>
<protein>
    <submittedName>
        <fullName evidence="2">DUF1120 domain-containing protein</fullName>
    </submittedName>
</protein>
<name>A0A5M8G0E6_PSEVE</name>
<evidence type="ECO:0000313" key="2">
    <source>
        <dbReference type="EMBL" id="KAA6189443.1"/>
    </source>
</evidence>
<gene>
    <name evidence="2" type="ORF">F3K53_00535</name>
</gene>
<reference evidence="2 3" key="1">
    <citation type="submission" date="2019-09" db="EMBL/GenBank/DDBJ databases">
        <title>Genomic sequencing of 4 copper resistant soil isolates.</title>
        <authorList>
            <person name="Havryliuk O."/>
        </authorList>
    </citation>
    <scope>NUCLEOTIDE SEQUENCE [LARGE SCALE GENOMIC DNA]</scope>
    <source>
        <strain evidence="2 3">UKR4</strain>
    </source>
</reference>
<feature type="signal peptide" evidence="1">
    <location>
        <begin position="1"/>
        <end position="23"/>
    </location>
</feature>
<organism evidence="2 3">
    <name type="scientific">Pseudomonas veronii</name>
    <dbReference type="NCBI Taxonomy" id="76761"/>
    <lineage>
        <taxon>Bacteria</taxon>
        <taxon>Pseudomonadati</taxon>
        <taxon>Pseudomonadota</taxon>
        <taxon>Gammaproteobacteria</taxon>
        <taxon>Pseudomonadales</taxon>
        <taxon>Pseudomonadaceae</taxon>
        <taxon>Pseudomonas</taxon>
    </lineage>
</organism>
<dbReference type="Proteomes" id="UP000323909">
    <property type="component" value="Unassembled WGS sequence"/>
</dbReference>
<dbReference type="EMBL" id="VWXT01000012">
    <property type="protein sequence ID" value="KAA6189443.1"/>
    <property type="molecule type" value="Genomic_DNA"/>
</dbReference>
<accession>A0A5M8G0E6</accession>
<sequence>MNKTTSITLITLAWLSGAWPAQAASTVDLGVSGRITPSACEVGLSNGGLYDLGKVASRDLNADQTTPLPIHRLQLTISCEALTLVALEPRDNRLGSGYGVDQPYKFGLGLTHTNQKLGYMTLRLLAIVADGRDMQPIAKTGEATWAPTAILSHHTLTAFHAGSSAPTPIQRLDADVEITPTLAPANTLPLETQVPIDGFMTLTMTYL</sequence>
<proteinExistence type="predicted"/>
<comment type="caution">
    <text evidence="2">The sequence shown here is derived from an EMBL/GenBank/DDBJ whole genome shotgun (WGS) entry which is preliminary data.</text>
</comment>
<keyword evidence="1" id="KW-0732">Signal</keyword>
<evidence type="ECO:0000313" key="3">
    <source>
        <dbReference type="Proteomes" id="UP000323909"/>
    </source>
</evidence>
<evidence type="ECO:0000256" key="1">
    <source>
        <dbReference type="SAM" id="SignalP"/>
    </source>
</evidence>
<dbReference type="Pfam" id="PF06551">
    <property type="entry name" value="DUF1120"/>
    <property type="match status" value="1"/>
</dbReference>
<dbReference type="InterPro" id="IPR010546">
    <property type="entry name" value="DUF1120"/>
</dbReference>